<sequence length="47" mass="5698">MCNTYICKFVAGFFSYCLSRIEKYNKECEEKELTEKLLNENPYYLLD</sequence>
<dbReference type="AlphaFoldDB" id="A0A6C0LCG0"/>
<name>A0A6C0LCG0_9ZZZZ</name>
<accession>A0A6C0LCG0</accession>
<proteinExistence type="predicted"/>
<reference evidence="1" key="1">
    <citation type="journal article" date="2020" name="Nature">
        <title>Giant virus diversity and host interactions through global metagenomics.</title>
        <authorList>
            <person name="Schulz F."/>
            <person name="Roux S."/>
            <person name="Paez-Espino D."/>
            <person name="Jungbluth S."/>
            <person name="Walsh D.A."/>
            <person name="Denef V.J."/>
            <person name="McMahon K.D."/>
            <person name="Konstantinidis K.T."/>
            <person name="Eloe-Fadrosh E.A."/>
            <person name="Kyrpides N.C."/>
            <person name="Woyke T."/>
        </authorList>
    </citation>
    <scope>NUCLEOTIDE SEQUENCE</scope>
    <source>
        <strain evidence="1">GVMAG-M-3300027763-16</strain>
    </source>
</reference>
<organism evidence="1">
    <name type="scientific">viral metagenome</name>
    <dbReference type="NCBI Taxonomy" id="1070528"/>
    <lineage>
        <taxon>unclassified sequences</taxon>
        <taxon>metagenomes</taxon>
        <taxon>organismal metagenomes</taxon>
    </lineage>
</organism>
<dbReference type="EMBL" id="MN740454">
    <property type="protein sequence ID" value="QHU27361.1"/>
    <property type="molecule type" value="Genomic_DNA"/>
</dbReference>
<protein>
    <submittedName>
        <fullName evidence="1">Uncharacterized protein</fullName>
    </submittedName>
</protein>
<evidence type="ECO:0000313" key="1">
    <source>
        <dbReference type="EMBL" id="QHU27361.1"/>
    </source>
</evidence>